<dbReference type="Proteomes" id="UP001318860">
    <property type="component" value="Unassembled WGS sequence"/>
</dbReference>
<feature type="compositionally biased region" description="Pro residues" evidence="1">
    <location>
        <begin position="326"/>
        <end position="335"/>
    </location>
</feature>
<keyword evidence="3" id="KW-1185">Reference proteome</keyword>
<feature type="region of interest" description="Disordered" evidence="1">
    <location>
        <begin position="136"/>
        <end position="165"/>
    </location>
</feature>
<dbReference type="EMBL" id="JABTTQ020002932">
    <property type="protein sequence ID" value="KAK6121198.1"/>
    <property type="molecule type" value="Genomic_DNA"/>
</dbReference>
<comment type="caution">
    <text evidence="2">The sequence shown here is derived from an EMBL/GenBank/DDBJ whole genome shotgun (WGS) entry which is preliminary data.</text>
</comment>
<feature type="region of interest" description="Disordered" evidence="1">
    <location>
        <begin position="664"/>
        <end position="683"/>
    </location>
</feature>
<organism evidence="2 3">
    <name type="scientific">Rehmannia glutinosa</name>
    <name type="common">Chinese foxglove</name>
    <dbReference type="NCBI Taxonomy" id="99300"/>
    <lineage>
        <taxon>Eukaryota</taxon>
        <taxon>Viridiplantae</taxon>
        <taxon>Streptophyta</taxon>
        <taxon>Embryophyta</taxon>
        <taxon>Tracheophyta</taxon>
        <taxon>Spermatophyta</taxon>
        <taxon>Magnoliopsida</taxon>
        <taxon>eudicotyledons</taxon>
        <taxon>Gunneridae</taxon>
        <taxon>Pentapetalae</taxon>
        <taxon>asterids</taxon>
        <taxon>lamiids</taxon>
        <taxon>Lamiales</taxon>
        <taxon>Orobanchaceae</taxon>
        <taxon>Rehmannieae</taxon>
        <taxon>Rehmannia</taxon>
    </lineage>
</organism>
<feature type="region of interest" description="Disordered" evidence="1">
    <location>
        <begin position="277"/>
        <end position="393"/>
    </location>
</feature>
<name>A0ABR0UF69_REHGL</name>
<feature type="compositionally biased region" description="Polar residues" evidence="1">
    <location>
        <begin position="139"/>
        <end position="148"/>
    </location>
</feature>
<gene>
    <name evidence="2" type="ORF">DH2020_045060</name>
</gene>
<proteinExistence type="predicted"/>
<sequence>MSIAICCMVIRVEVFRGAQGHEVSIVICCMVSRVEVFRGARGHEVSIVICCVITRVEVVDGPKDMSEIDEDLKTKSPHDLAVTIRRSKGSLIFELSSKNPSPSGILRVLQDRPPDQGPLRPNPIRSVLRSAIVARRSSDVPQSDSEQALSDPPMQDSREVIRSSVRRDDASHIRHRYFIPPEYKIIIPGRDDRMHDPPPICFTFHLASLDAGLRFPLHSTIEEILIRLNVLTKEEILSLAGLSPAVVPRTQTLGMAVRSSAIAKVIKERKERLITAARSSGLNIPPSPSVHSSDPGSDALLAIPLGGAHGQALSHEVQSHARDPDPLPIDNPPPMLTIEAGAASDPKDKGKGKSKKHKSRSRSGSKSKSKSSRGSKQKKKKARVEKEQPSEEEISAALHEIALRQKTLNEAREQTRIETSQPQREFSGTRVIPSWNISPESSIMKTRMGEDSLELYQVCILPHNQFALGSMPETRLEDIAAHDLMRAANIVHNLTLRGHHWRVHFMEAEARATRLEKEKTVIEANVRSKYETLLKSIESKLFEFETRARDSETSLKLAQEEAGKREALNSPDFVNRLLEARHKGAHDFKTSPIFDRLVVEKAAEFEVLGFYKCQSQLQKFGDFKPDFDPSKLDPELDGNGEQPFLEGVEEENIEGHEFGFLLQDSDPAAEEVPPQDEGAGVVEGDDLLDVASLLRAAT</sequence>
<evidence type="ECO:0000313" key="3">
    <source>
        <dbReference type="Proteomes" id="UP001318860"/>
    </source>
</evidence>
<evidence type="ECO:0000256" key="1">
    <source>
        <dbReference type="SAM" id="MobiDB-lite"/>
    </source>
</evidence>
<reference evidence="2 3" key="1">
    <citation type="journal article" date="2021" name="Comput. Struct. Biotechnol. J.">
        <title>De novo genome assembly of the potent medicinal plant Rehmannia glutinosa using nanopore technology.</title>
        <authorList>
            <person name="Ma L."/>
            <person name="Dong C."/>
            <person name="Song C."/>
            <person name="Wang X."/>
            <person name="Zheng X."/>
            <person name="Niu Y."/>
            <person name="Chen S."/>
            <person name="Feng W."/>
        </authorList>
    </citation>
    <scope>NUCLEOTIDE SEQUENCE [LARGE SCALE GENOMIC DNA]</scope>
    <source>
        <strain evidence="2">DH-2019</strain>
    </source>
</reference>
<protein>
    <submittedName>
        <fullName evidence="2">Uncharacterized protein</fullName>
    </submittedName>
</protein>
<accession>A0ABR0UF69</accession>
<feature type="compositionally biased region" description="Basic and acidic residues" evidence="1">
    <location>
        <begin position="156"/>
        <end position="165"/>
    </location>
</feature>
<feature type="compositionally biased region" description="Basic residues" evidence="1">
    <location>
        <begin position="352"/>
        <end position="383"/>
    </location>
</feature>
<evidence type="ECO:0000313" key="2">
    <source>
        <dbReference type="EMBL" id="KAK6121198.1"/>
    </source>
</evidence>